<evidence type="ECO:0000313" key="4">
    <source>
        <dbReference type="Proteomes" id="UP001633002"/>
    </source>
</evidence>
<dbReference type="AlphaFoldDB" id="A0ABD3I1C4"/>
<dbReference type="Proteomes" id="UP001633002">
    <property type="component" value="Unassembled WGS sequence"/>
</dbReference>
<reference evidence="3 4" key="1">
    <citation type="submission" date="2024-09" db="EMBL/GenBank/DDBJ databases">
        <title>Chromosome-scale assembly of Riccia sorocarpa.</title>
        <authorList>
            <person name="Paukszto L."/>
        </authorList>
    </citation>
    <scope>NUCLEOTIDE SEQUENCE [LARGE SCALE GENOMIC DNA]</scope>
    <source>
        <strain evidence="3">LP-2024</strain>
        <tissue evidence="3">Aerial parts of the thallus</tissue>
    </source>
</reference>
<keyword evidence="4" id="KW-1185">Reference proteome</keyword>
<evidence type="ECO:0000313" key="3">
    <source>
        <dbReference type="EMBL" id="KAL3696237.1"/>
    </source>
</evidence>
<evidence type="ECO:0000256" key="1">
    <source>
        <dbReference type="SAM" id="MobiDB-lite"/>
    </source>
</evidence>
<protein>
    <recommendedName>
        <fullName evidence="2">Transposase Tnp1/En/Spm-like domain-containing protein</fullName>
    </recommendedName>
</protein>
<sequence>MFLLGWRHCINICGSLLTVVNINPYRMGKVLLKFQGRVVALGELESRNPDDVCLGVVLGSGRMKVAIISVFDEICPLPYPTQDTDKLHESIGSYVLWDTAKTMLVENGEPSRAETGGAGTAIVPYTGTGPDPDAGSPRQQIPEFEVWKKRSHWCQKEVILLSKEENPVQIANGKILYSEPKTNIAGTLLGEEYAGVVVFTAEVDVDGSLLSSQLPNFVSGQAHLCRWPINYLRVRENGKVLGDLYVRYAEADLIIYSPLKVSLTHKRVYNSTKRKLLSQEEKDVKAGEQRCQTKCTDEDIRKSMVMDCCKHSCGTKWTVDDIKEVRKDIFGVNFDKKLDLLYQKINASCGRPDGMLLFTRGRFVCQRAFWQLHGISRSSYYVHRRSSNSGAKQGYHGNKGTSKPRETTMESRIFLKVLLQELGEPMPHIVFDNSRRSGTNNVSYRLPACYDKKNILEELQIRMERAGQTPPSKAKFYEE</sequence>
<comment type="caution">
    <text evidence="3">The sequence shown here is derived from an EMBL/GenBank/DDBJ whole genome shotgun (WGS) entry which is preliminary data.</text>
</comment>
<gene>
    <name evidence="3" type="ORF">R1sor_010313</name>
</gene>
<dbReference type="InterPro" id="IPR004264">
    <property type="entry name" value="Transposase_23"/>
</dbReference>
<evidence type="ECO:0000259" key="2">
    <source>
        <dbReference type="Pfam" id="PF03017"/>
    </source>
</evidence>
<dbReference type="EMBL" id="JBJQOH010000002">
    <property type="protein sequence ID" value="KAL3696237.1"/>
    <property type="molecule type" value="Genomic_DNA"/>
</dbReference>
<accession>A0ABD3I1C4</accession>
<organism evidence="3 4">
    <name type="scientific">Riccia sorocarpa</name>
    <dbReference type="NCBI Taxonomy" id="122646"/>
    <lineage>
        <taxon>Eukaryota</taxon>
        <taxon>Viridiplantae</taxon>
        <taxon>Streptophyta</taxon>
        <taxon>Embryophyta</taxon>
        <taxon>Marchantiophyta</taxon>
        <taxon>Marchantiopsida</taxon>
        <taxon>Marchantiidae</taxon>
        <taxon>Marchantiales</taxon>
        <taxon>Ricciaceae</taxon>
        <taxon>Riccia</taxon>
    </lineage>
</organism>
<feature type="region of interest" description="Disordered" evidence="1">
    <location>
        <begin position="387"/>
        <end position="406"/>
    </location>
</feature>
<dbReference type="PANTHER" id="PTHR33153:SF3">
    <property type="entry name" value="TRAFFICKING PROTEIN PARTICLE COMPLEX SUBUNIT 11 DOMAIN-CONTAINING PROTEIN"/>
    <property type="match status" value="1"/>
</dbReference>
<feature type="domain" description="Transposase Tnp1/En/Spm-like" evidence="2">
    <location>
        <begin position="157"/>
        <end position="199"/>
    </location>
</feature>
<name>A0ABD3I1C4_9MARC</name>
<proteinExistence type="predicted"/>
<dbReference type="PANTHER" id="PTHR33153">
    <property type="entry name" value="MYND-TYPE DOMAIN-CONTAINING PROTEIN"/>
    <property type="match status" value="1"/>
</dbReference>
<dbReference type="Pfam" id="PF03017">
    <property type="entry name" value="Transposase_23"/>
    <property type="match status" value="1"/>
</dbReference>